<evidence type="ECO:0000256" key="5">
    <source>
        <dbReference type="SAM" id="MobiDB-lite"/>
    </source>
</evidence>
<keyword evidence="4" id="KW-0175">Coiled coil</keyword>
<dbReference type="PRINTS" id="PR00260">
    <property type="entry name" value="CHEMTRNSDUCR"/>
</dbReference>
<dbReference type="PANTHER" id="PTHR43531:SF11">
    <property type="entry name" value="METHYL-ACCEPTING CHEMOTAXIS PROTEIN 3"/>
    <property type="match status" value="1"/>
</dbReference>
<dbReference type="Pfam" id="PF18947">
    <property type="entry name" value="HAMP_2"/>
    <property type="match status" value="1"/>
</dbReference>
<feature type="coiled-coil region" evidence="4">
    <location>
        <begin position="676"/>
        <end position="721"/>
    </location>
</feature>
<dbReference type="InterPro" id="IPR004090">
    <property type="entry name" value="Chemotax_Me-accpt_rcpt"/>
</dbReference>
<dbReference type="InterPro" id="IPR051310">
    <property type="entry name" value="MCP_chemotaxis"/>
</dbReference>
<evidence type="ECO:0000256" key="2">
    <source>
        <dbReference type="ARBA" id="ARBA00029447"/>
    </source>
</evidence>
<dbReference type="HOGENOM" id="CLU_012500_0_0_0"/>
<dbReference type="SUPFAM" id="SSF58104">
    <property type="entry name" value="Methyl-accepting chemotaxis protein (MCP) signaling domain"/>
    <property type="match status" value="1"/>
</dbReference>
<gene>
    <name evidence="9" type="ORF">U14_02371</name>
</gene>
<dbReference type="STRING" id="1499966.U14_02371"/>
<dbReference type="CDD" id="cd06225">
    <property type="entry name" value="HAMP"/>
    <property type="match status" value="1"/>
</dbReference>
<sequence>MNASIQTKLFALCITLVLITAIGISATYYVQTTQEKHRESQQRIRIAFDIALDDFAHQRDAYLVRFDEFFKTSSGISGTSSIYLQSKEQLFRELTMLNAYFGKTATQMKDFARLISADHLALFAKDGRMLLEYRRQADQEVVGAYVVSSAGKDTFLNLNNVSSPEMMAIWSGNTPIPDAPLPTGFIAQYPGNLPETSSAEFFASDTEIGIRVIMPIKYVGEMTGVLIGEIFFTEKMLQRYAALSKAEMTLFNAEKFKLGTLLFDVKTIANLFDHVPECEEIANHDLQIVSALVENQTYYQGQCLLKNRDGAVGTLAVSLSQEIEKQALRKSLIAVVTVSIIVIFLAVGLAVLSVRGPLRFIRKLMLYLDRIAKGDIPEKITERYKGELDRIKENVNQLIEATQETTRISEEIAAGNLNIEVKERSEHDRLMKAMSAMVLMLNEVARVAEEIANGNLTIDVKERSQHDRLMKALNSMIRYLNRIVHDVKAAADNIASNSEALMARSETMSKGASQQAAASQEASASMEQMAVNIEQNAENAMQTEKIAQQTAQNAEEGGKVVAETVTAMQQITQKIAIIEDIANQTRLLSLNATIEAARAQEHGKAFSVVASEVRHLAEIAKTAAEEINKLATYSLDVSAKAGQMLATLVPNIRKTAELVQEITAASHEQSTGTNQINKAIQQLEQVTQQNAMTADNMASSAAELAAQAEQLRETMQFFQIAEDATAKDKPHPAERKSETAPAARVVPKNPAKKTPPRPAVAVCEREERTITVDDVRDERDDEFERF</sequence>
<dbReference type="GO" id="GO:0007165">
    <property type="term" value="P:signal transduction"/>
    <property type="evidence" value="ECO:0007669"/>
    <property type="project" value="UniProtKB-KW"/>
</dbReference>
<accession>A0A0S6VYS1</accession>
<feature type="transmembrane region" description="Helical" evidence="6">
    <location>
        <begin position="332"/>
        <end position="354"/>
    </location>
</feature>
<evidence type="ECO:0000313" key="10">
    <source>
        <dbReference type="Proteomes" id="UP000030700"/>
    </source>
</evidence>
<keyword evidence="10" id="KW-1185">Reference proteome</keyword>
<evidence type="ECO:0000256" key="6">
    <source>
        <dbReference type="SAM" id="Phobius"/>
    </source>
</evidence>
<evidence type="ECO:0000256" key="1">
    <source>
        <dbReference type="ARBA" id="ARBA00022500"/>
    </source>
</evidence>
<feature type="region of interest" description="Disordered" evidence="5">
    <location>
        <begin position="724"/>
        <end position="761"/>
    </location>
</feature>
<organism evidence="9">
    <name type="scientific">Candidatus Moduliflexus flocculans</name>
    <dbReference type="NCBI Taxonomy" id="1499966"/>
    <lineage>
        <taxon>Bacteria</taxon>
        <taxon>Candidatus Moduliflexota</taxon>
        <taxon>Candidatus Moduliflexia</taxon>
        <taxon>Candidatus Moduliflexales</taxon>
        <taxon>Candidatus Moduliflexaceae</taxon>
    </lineage>
</organism>
<dbReference type="SMART" id="SM00283">
    <property type="entry name" value="MA"/>
    <property type="match status" value="1"/>
</dbReference>
<dbReference type="AlphaFoldDB" id="A0A0S6VYS1"/>
<dbReference type="GO" id="GO:0006935">
    <property type="term" value="P:chemotaxis"/>
    <property type="evidence" value="ECO:0007669"/>
    <property type="project" value="UniProtKB-KW"/>
</dbReference>
<keyword evidence="6" id="KW-1133">Transmembrane helix</keyword>
<feature type="domain" description="HAMP" evidence="8">
    <location>
        <begin position="441"/>
        <end position="485"/>
    </location>
</feature>
<dbReference type="SMART" id="SM00304">
    <property type="entry name" value="HAMP"/>
    <property type="match status" value="2"/>
</dbReference>
<evidence type="ECO:0000313" key="9">
    <source>
        <dbReference type="EMBL" id="GAK51129.1"/>
    </source>
</evidence>
<dbReference type="Pfam" id="PF00015">
    <property type="entry name" value="MCPsignal"/>
    <property type="match status" value="1"/>
</dbReference>
<dbReference type="GO" id="GO:0004888">
    <property type="term" value="F:transmembrane signaling receptor activity"/>
    <property type="evidence" value="ECO:0007669"/>
    <property type="project" value="InterPro"/>
</dbReference>
<dbReference type="InterPro" id="IPR004089">
    <property type="entry name" value="MCPsignal_dom"/>
</dbReference>
<dbReference type="PROSITE" id="PS50885">
    <property type="entry name" value="HAMP"/>
    <property type="match status" value="2"/>
</dbReference>
<dbReference type="PANTHER" id="PTHR43531">
    <property type="entry name" value="PROTEIN ICFG"/>
    <property type="match status" value="1"/>
</dbReference>
<dbReference type="EMBL" id="DF820456">
    <property type="protein sequence ID" value="GAK51129.1"/>
    <property type="molecule type" value="Genomic_DNA"/>
</dbReference>
<dbReference type="Gene3D" id="6.10.340.10">
    <property type="match status" value="1"/>
</dbReference>
<keyword evidence="3" id="KW-0807">Transducer</keyword>
<evidence type="ECO:0000256" key="4">
    <source>
        <dbReference type="SAM" id="Coils"/>
    </source>
</evidence>
<keyword evidence="6" id="KW-0472">Membrane</keyword>
<dbReference type="InterPro" id="IPR003660">
    <property type="entry name" value="HAMP_dom"/>
</dbReference>
<dbReference type="PROSITE" id="PS50111">
    <property type="entry name" value="CHEMOTAXIS_TRANSDUC_2"/>
    <property type="match status" value="1"/>
</dbReference>
<feature type="domain" description="Methyl-accepting transducer" evidence="7">
    <location>
        <begin position="490"/>
        <end position="705"/>
    </location>
</feature>
<dbReference type="Proteomes" id="UP000030700">
    <property type="component" value="Unassembled WGS sequence"/>
</dbReference>
<proteinExistence type="inferred from homology"/>
<dbReference type="GO" id="GO:0005886">
    <property type="term" value="C:plasma membrane"/>
    <property type="evidence" value="ECO:0007669"/>
    <property type="project" value="TreeGrafter"/>
</dbReference>
<name>A0A0S6VYS1_9BACT</name>
<keyword evidence="6" id="KW-0812">Transmembrane</keyword>
<evidence type="ECO:0000256" key="3">
    <source>
        <dbReference type="PROSITE-ProRule" id="PRU00284"/>
    </source>
</evidence>
<keyword evidence="1" id="KW-0145">Chemotaxis</keyword>
<feature type="domain" description="HAMP" evidence="8">
    <location>
        <begin position="361"/>
        <end position="407"/>
    </location>
</feature>
<evidence type="ECO:0000259" key="8">
    <source>
        <dbReference type="PROSITE" id="PS50885"/>
    </source>
</evidence>
<evidence type="ECO:0000259" key="7">
    <source>
        <dbReference type="PROSITE" id="PS50111"/>
    </source>
</evidence>
<protein>
    <submittedName>
        <fullName evidence="9">Methyl-accepting chemotaxis sensory transducer</fullName>
    </submittedName>
</protein>
<reference evidence="9" key="1">
    <citation type="journal article" date="2015" name="PeerJ">
        <title>First genomic representation of candidate bacterial phylum KSB3 points to enhanced environmental sensing as a trigger of wastewater bulking.</title>
        <authorList>
            <person name="Sekiguchi Y."/>
            <person name="Ohashi A."/>
            <person name="Parks D.H."/>
            <person name="Yamauchi T."/>
            <person name="Tyson G.W."/>
            <person name="Hugenholtz P."/>
        </authorList>
    </citation>
    <scope>NUCLEOTIDE SEQUENCE [LARGE SCALE GENOMIC DNA]</scope>
</reference>
<comment type="similarity">
    <text evidence="2">Belongs to the methyl-accepting chemotaxis (MCP) protein family.</text>
</comment>
<dbReference type="Gene3D" id="1.10.287.950">
    <property type="entry name" value="Methyl-accepting chemotaxis protein"/>
    <property type="match status" value="1"/>
</dbReference>
<feature type="compositionally biased region" description="Basic and acidic residues" evidence="5">
    <location>
        <begin position="724"/>
        <end position="738"/>
    </location>
</feature>